<organism evidence="1 2">
    <name type="scientific">Racocetra persica</name>
    <dbReference type="NCBI Taxonomy" id="160502"/>
    <lineage>
        <taxon>Eukaryota</taxon>
        <taxon>Fungi</taxon>
        <taxon>Fungi incertae sedis</taxon>
        <taxon>Mucoromycota</taxon>
        <taxon>Glomeromycotina</taxon>
        <taxon>Glomeromycetes</taxon>
        <taxon>Diversisporales</taxon>
        <taxon>Gigasporaceae</taxon>
        <taxon>Racocetra</taxon>
    </lineage>
</organism>
<sequence length="130" mass="15141">MAKPGMLFKWLHSDVIERNIKNTFSATLNTLYNVCLLDTSHRSLCDSLYDILYKDTDFRKKSQAHTTIFGWFEDENTRTTHKSSPEAQQNFSFTENEQEAVVEKFVAKQYPPVSTDFNNVDLMCMPNFLI</sequence>
<evidence type="ECO:0000313" key="1">
    <source>
        <dbReference type="EMBL" id="CAG8728399.1"/>
    </source>
</evidence>
<gene>
    <name evidence="1" type="ORF">RPERSI_LOCUS11920</name>
</gene>
<dbReference type="EMBL" id="CAJVQC010024972">
    <property type="protein sequence ID" value="CAG8728399.1"/>
    <property type="molecule type" value="Genomic_DNA"/>
</dbReference>
<name>A0ACA9PWT8_9GLOM</name>
<feature type="non-terminal residue" evidence="1">
    <location>
        <position position="130"/>
    </location>
</feature>
<reference evidence="1" key="1">
    <citation type="submission" date="2021-06" db="EMBL/GenBank/DDBJ databases">
        <authorList>
            <person name="Kallberg Y."/>
            <person name="Tangrot J."/>
            <person name="Rosling A."/>
        </authorList>
    </citation>
    <scope>NUCLEOTIDE SEQUENCE</scope>
    <source>
        <strain evidence="1">MA461A</strain>
    </source>
</reference>
<protein>
    <submittedName>
        <fullName evidence="1">36756_t:CDS:1</fullName>
    </submittedName>
</protein>
<evidence type="ECO:0000313" key="2">
    <source>
        <dbReference type="Proteomes" id="UP000789920"/>
    </source>
</evidence>
<accession>A0ACA9PWT8</accession>
<dbReference type="Proteomes" id="UP000789920">
    <property type="component" value="Unassembled WGS sequence"/>
</dbReference>
<comment type="caution">
    <text evidence="1">The sequence shown here is derived from an EMBL/GenBank/DDBJ whole genome shotgun (WGS) entry which is preliminary data.</text>
</comment>
<proteinExistence type="predicted"/>
<keyword evidence="2" id="KW-1185">Reference proteome</keyword>